<dbReference type="OrthoDB" id="5427350at2759"/>
<gene>
    <name evidence="2" type="ORF">EDB81DRAFT_779140</name>
</gene>
<dbReference type="PANTHER" id="PTHR35340">
    <property type="entry name" value="PQQ ENZYME REPEAT PROTEIN-RELATED"/>
    <property type="match status" value="1"/>
</dbReference>
<dbReference type="PANTHER" id="PTHR35340:SF9">
    <property type="entry name" value="ASST-DOMAIN-CONTAINING PROTEIN"/>
    <property type="match status" value="1"/>
</dbReference>
<evidence type="ECO:0000313" key="2">
    <source>
        <dbReference type="EMBL" id="KAH7165400.1"/>
    </source>
</evidence>
<evidence type="ECO:0000313" key="3">
    <source>
        <dbReference type="Proteomes" id="UP000738349"/>
    </source>
</evidence>
<dbReference type="EMBL" id="JAGMUV010000003">
    <property type="protein sequence ID" value="KAH7165400.1"/>
    <property type="molecule type" value="Genomic_DNA"/>
</dbReference>
<feature type="chain" id="PRO_5040244548" evidence="1">
    <location>
        <begin position="17"/>
        <end position="522"/>
    </location>
</feature>
<keyword evidence="3" id="KW-1185">Reference proteome</keyword>
<sequence length="522" mass="57021">MKLAVFVSVLAACARAESPFRSRPDLSPPRLNITIPAAGDASPGFIFVTPYPGFGGSPFQPEQPAAYIFRDDGDLVWSSLGYFSGFVANFQAATYQGEPVLQAFQGTIDPRHGRGHGTLQLLDHHYRPVAQIQSVTNKIPSIHELRIVDGKTALIEIYDPVPYDLTPYGGSREQTWIVDSILQEVDIETGELIFEVHSLDIVSPADSLAPLPAGAALDAPNAWDYFHLNSIDKDDEGNYLISARHTSTIYKLSGRDGSIIWQLGGDQSTFDLPSELDFGYQHDARFINRSTDGVIETISFFDNSAWTFGPNEEDQATTRSHSRALIVELNHADNSSSVVQSYASPDGLSAHSQGNAQVLPNGNVFVNWGQEGAVTEFLADGTPIFNAFLDTDAEVQSYRGFRFEWTGRPRETPSVAAVRDGAETSVHVSWNGDTEVALWRFYAQDGNGNARSVRKVAEAGRTSFETSATIPTERLREFGDNVRIFAAGFDKQGTVLDRSRGVAVVQAIHPSEGGDNNQDGEL</sequence>
<keyword evidence="1" id="KW-0732">Signal</keyword>
<accession>A0A9P9FL51</accession>
<dbReference type="AlphaFoldDB" id="A0A9P9FL51"/>
<dbReference type="Pfam" id="PF14269">
    <property type="entry name" value="Arylsulfotran_2"/>
    <property type="match status" value="1"/>
</dbReference>
<proteinExistence type="predicted"/>
<organism evidence="2 3">
    <name type="scientific">Dactylonectria macrodidyma</name>
    <dbReference type="NCBI Taxonomy" id="307937"/>
    <lineage>
        <taxon>Eukaryota</taxon>
        <taxon>Fungi</taxon>
        <taxon>Dikarya</taxon>
        <taxon>Ascomycota</taxon>
        <taxon>Pezizomycotina</taxon>
        <taxon>Sordariomycetes</taxon>
        <taxon>Hypocreomycetidae</taxon>
        <taxon>Hypocreales</taxon>
        <taxon>Nectriaceae</taxon>
        <taxon>Dactylonectria</taxon>
    </lineage>
</organism>
<reference evidence="2" key="1">
    <citation type="journal article" date="2021" name="Nat. Commun.">
        <title>Genetic determinants of endophytism in the Arabidopsis root mycobiome.</title>
        <authorList>
            <person name="Mesny F."/>
            <person name="Miyauchi S."/>
            <person name="Thiergart T."/>
            <person name="Pickel B."/>
            <person name="Atanasova L."/>
            <person name="Karlsson M."/>
            <person name="Huettel B."/>
            <person name="Barry K.W."/>
            <person name="Haridas S."/>
            <person name="Chen C."/>
            <person name="Bauer D."/>
            <person name="Andreopoulos W."/>
            <person name="Pangilinan J."/>
            <person name="LaButti K."/>
            <person name="Riley R."/>
            <person name="Lipzen A."/>
            <person name="Clum A."/>
            <person name="Drula E."/>
            <person name="Henrissat B."/>
            <person name="Kohler A."/>
            <person name="Grigoriev I.V."/>
            <person name="Martin F.M."/>
            <person name="Hacquard S."/>
        </authorList>
    </citation>
    <scope>NUCLEOTIDE SEQUENCE</scope>
    <source>
        <strain evidence="2">MPI-CAGE-AT-0147</strain>
    </source>
</reference>
<comment type="caution">
    <text evidence="2">The sequence shown here is derived from an EMBL/GenBank/DDBJ whole genome shotgun (WGS) entry which is preliminary data.</text>
</comment>
<protein>
    <submittedName>
        <fullName evidence="2">ASST-domain-containing protein</fullName>
    </submittedName>
</protein>
<dbReference type="InterPro" id="IPR053143">
    <property type="entry name" value="Arylsulfate_ST"/>
</dbReference>
<dbReference type="InterPro" id="IPR039535">
    <property type="entry name" value="ASST-like"/>
</dbReference>
<name>A0A9P9FL51_9HYPO</name>
<dbReference type="Proteomes" id="UP000738349">
    <property type="component" value="Unassembled WGS sequence"/>
</dbReference>
<evidence type="ECO:0000256" key="1">
    <source>
        <dbReference type="SAM" id="SignalP"/>
    </source>
</evidence>
<feature type="signal peptide" evidence="1">
    <location>
        <begin position="1"/>
        <end position="16"/>
    </location>
</feature>